<feature type="domain" description="AAA+ ATPase" evidence="3">
    <location>
        <begin position="353"/>
        <end position="516"/>
    </location>
</feature>
<organism evidence="4 5">
    <name type="scientific">Pseudoclavibacter endophyticus</name>
    <dbReference type="NCBI Taxonomy" id="1778590"/>
    <lineage>
        <taxon>Bacteria</taxon>
        <taxon>Bacillati</taxon>
        <taxon>Actinomycetota</taxon>
        <taxon>Actinomycetes</taxon>
        <taxon>Micrococcales</taxon>
        <taxon>Microbacteriaceae</taxon>
        <taxon>Pseudoclavibacter</taxon>
    </lineage>
</organism>
<proteinExistence type="inferred from homology"/>
<accession>A0A6H9WM15</accession>
<dbReference type="EMBL" id="WBJY01000001">
    <property type="protein sequence ID" value="KAB1648851.1"/>
    <property type="molecule type" value="Genomic_DNA"/>
</dbReference>
<gene>
    <name evidence="4" type="ORF">F8O04_00660</name>
</gene>
<protein>
    <submittedName>
        <fullName evidence="4">Type II/IV secretion system ATPase subunit</fullName>
    </submittedName>
</protein>
<dbReference type="Proteomes" id="UP000431744">
    <property type="component" value="Unassembled WGS sequence"/>
</dbReference>
<dbReference type="Pfam" id="PF00437">
    <property type="entry name" value="T2SSE"/>
    <property type="match status" value="1"/>
</dbReference>
<evidence type="ECO:0000256" key="2">
    <source>
        <dbReference type="SAM" id="MobiDB-lite"/>
    </source>
</evidence>
<dbReference type="PANTHER" id="PTHR30486:SF6">
    <property type="entry name" value="TYPE IV PILUS RETRACTATION ATPASE PILT"/>
    <property type="match status" value="1"/>
</dbReference>
<feature type="region of interest" description="Disordered" evidence="2">
    <location>
        <begin position="91"/>
        <end position="141"/>
    </location>
</feature>
<dbReference type="PANTHER" id="PTHR30486">
    <property type="entry name" value="TWITCHING MOTILITY PROTEIN PILT"/>
    <property type="match status" value="1"/>
</dbReference>
<evidence type="ECO:0000313" key="4">
    <source>
        <dbReference type="EMBL" id="KAB1648851.1"/>
    </source>
</evidence>
<reference evidence="4 5" key="1">
    <citation type="submission" date="2019-09" db="EMBL/GenBank/DDBJ databases">
        <title>Phylogeny of genus Pseudoclavibacter and closely related genus.</title>
        <authorList>
            <person name="Li Y."/>
        </authorList>
    </citation>
    <scope>NUCLEOTIDE SEQUENCE [LARGE SCALE GENOMIC DNA]</scope>
    <source>
        <strain evidence="4 5">EGI 60007</strain>
    </source>
</reference>
<dbReference type="SMART" id="SM00382">
    <property type="entry name" value="AAA"/>
    <property type="match status" value="1"/>
</dbReference>
<comment type="caution">
    <text evidence="4">The sequence shown here is derived from an EMBL/GenBank/DDBJ whole genome shotgun (WGS) entry which is preliminary data.</text>
</comment>
<dbReference type="InterPro" id="IPR003593">
    <property type="entry name" value="AAA+_ATPase"/>
</dbReference>
<comment type="similarity">
    <text evidence="1">Belongs to the GSP E family.</text>
</comment>
<dbReference type="Gene3D" id="3.30.450.380">
    <property type="match status" value="1"/>
</dbReference>
<dbReference type="SUPFAM" id="SSF52540">
    <property type="entry name" value="P-loop containing nucleoside triphosphate hydrolases"/>
    <property type="match status" value="1"/>
</dbReference>
<dbReference type="Gene3D" id="3.40.50.300">
    <property type="entry name" value="P-loop containing nucleotide triphosphate hydrolases"/>
    <property type="match status" value="1"/>
</dbReference>
<evidence type="ECO:0000313" key="5">
    <source>
        <dbReference type="Proteomes" id="UP000431744"/>
    </source>
</evidence>
<evidence type="ECO:0000259" key="3">
    <source>
        <dbReference type="SMART" id="SM00382"/>
    </source>
</evidence>
<dbReference type="CDD" id="cd01130">
    <property type="entry name" value="VirB11-like_ATPase"/>
    <property type="match status" value="1"/>
</dbReference>
<dbReference type="OrthoDB" id="9810761at2"/>
<dbReference type="InterPro" id="IPR027417">
    <property type="entry name" value="P-loop_NTPase"/>
</dbReference>
<feature type="compositionally biased region" description="Basic and acidic residues" evidence="2">
    <location>
        <begin position="116"/>
        <end position="126"/>
    </location>
</feature>
<evidence type="ECO:0000256" key="1">
    <source>
        <dbReference type="ARBA" id="ARBA00006611"/>
    </source>
</evidence>
<sequence>MVRRATGSRPMKQWPDFDGVDGERAGRRRSRPAATRGDHRPPSPAGSAPGPGGDTVGDAAASPTTWRPRLPDGGINSLPLFMTPAIGNRSLDELDRPAPDFPGTAVVGTDGARGAHGIDRRADRGSPDAATTPAGPETHRATERVDWDIVQRLRRAVSTLLTQAMQDDPAMTEELQRANAQAHIAEVIRSHVDDQIAVGGAAAAWTPSTRTLVAQSVFDALFKLGRLQPLVDDPTVENIDIYGFDTVWVSHADGTRRRHEPIARSDAELIADIAFLAQRSGEDGRSFTPSTPILDMDLPGNARLAAVHPPISPRPKVVVRIHRFVDISLDDLVAVHGALTADAASFLDAAVRAGLSIVVAGAPGAGKTTLVRALANCIPPHEEIVTIEKERELHLDRMGDRHHIVTPLQFRPGQGEGGSANRLAGEVTLVDLIEEALRLNAERIIVGEVRGDEVDAMFQAMQAGVGSLSTIHAHSPTDTIERLAGLALKSLGTTDAYAYRQIARHIDLIVQVRRVRDHRGRLHRRITHIAEVQPGEESRDGVARPIAADIYVRHLRDAALRPVALPTGATLEALEEAGFDRAHLRGDRGERGEER</sequence>
<keyword evidence="5" id="KW-1185">Reference proteome</keyword>
<dbReference type="GO" id="GO:0016887">
    <property type="term" value="F:ATP hydrolysis activity"/>
    <property type="evidence" value="ECO:0007669"/>
    <property type="project" value="InterPro"/>
</dbReference>
<name>A0A6H9WM15_9MICO</name>
<dbReference type="InterPro" id="IPR001482">
    <property type="entry name" value="T2SS/T4SS_dom"/>
</dbReference>
<dbReference type="AlphaFoldDB" id="A0A6H9WM15"/>
<feature type="region of interest" description="Disordered" evidence="2">
    <location>
        <begin position="1"/>
        <end position="75"/>
    </location>
</feature>
<dbReference type="InterPro" id="IPR050921">
    <property type="entry name" value="T4SS_GSP_E_ATPase"/>
</dbReference>